<keyword evidence="5" id="KW-0812">Transmembrane</keyword>
<evidence type="ECO:0000256" key="4">
    <source>
        <dbReference type="PROSITE-ProRule" id="PRU01100"/>
    </source>
</evidence>
<evidence type="ECO:0000256" key="2">
    <source>
        <dbReference type="ARBA" id="ARBA00022801"/>
    </source>
</evidence>
<dbReference type="InterPro" id="IPR000805">
    <property type="entry name" value="Glyco_hydro_26"/>
</dbReference>
<keyword evidence="9" id="KW-1185">Reference proteome</keyword>
<dbReference type="InterPro" id="IPR022790">
    <property type="entry name" value="GH26_dom"/>
</dbReference>
<organism evidence="8 9">
    <name type="scientific">Calocera viscosa (strain TUFC12733)</name>
    <dbReference type="NCBI Taxonomy" id="1330018"/>
    <lineage>
        <taxon>Eukaryota</taxon>
        <taxon>Fungi</taxon>
        <taxon>Dikarya</taxon>
        <taxon>Basidiomycota</taxon>
        <taxon>Agaricomycotina</taxon>
        <taxon>Dacrymycetes</taxon>
        <taxon>Dacrymycetales</taxon>
        <taxon>Dacrymycetaceae</taxon>
        <taxon>Calocera</taxon>
    </lineage>
</organism>
<dbReference type="GO" id="GO:0016985">
    <property type="term" value="F:mannan endo-1,4-beta-mannosidase activity"/>
    <property type="evidence" value="ECO:0007669"/>
    <property type="project" value="InterPro"/>
</dbReference>
<keyword evidence="6" id="KW-0732">Signal</keyword>
<dbReference type="PANTHER" id="PTHR40079:SF4">
    <property type="entry name" value="GH26 DOMAIN-CONTAINING PROTEIN-RELATED"/>
    <property type="match status" value="1"/>
</dbReference>
<dbReference type="PANTHER" id="PTHR40079">
    <property type="entry name" value="MANNAN ENDO-1,4-BETA-MANNOSIDASE E-RELATED"/>
    <property type="match status" value="1"/>
</dbReference>
<gene>
    <name evidence="8" type="ORF">CALVIDRAFT_559456</name>
</gene>
<evidence type="ECO:0000256" key="3">
    <source>
        <dbReference type="ARBA" id="ARBA00023295"/>
    </source>
</evidence>
<keyword evidence="2 4" id="KW-0378">Hydrolase</keyword>
<feature type="signal peptide" evidence="6">
    <location>
        <begin position="1"/>
        <end position="16"/>
    </location>
</feature>
<dbReference type="Proteomes" id="UP000076738">
    <property type="component" value="Unassembled WGS sequence"/>
</dbReference>
<evidence type="ECO:0000256" key="5">
    <source>
        <dbReference type="SAM" id="Phobius"/>
    </source>
</evidence>
<dbReference type="PROSITE" id="PS51764">
    <property type="entry name" value="GH26"/>
    <property type="match status" value="1"/>
</dbReference>
<dbReference type="OrthoDB" id="428177at2759"/>
<dbReference type="InterPro" id="IPR017853">
    <property type="entry name" value="GH"/>
</dbReference>
<comment type="similarity">
    <text evidence="1 4">Belongs to the glycosyl hydrolase 26 family.</text>
</comment>
<evidence type="ECO:0000313" key="8">
    <source>
        <dbReference type="EMBL" id="KZP01655.1"/>
    </source>
</evidence>
<dbReference type="STRING" id="1330018.A0A167S7U6"/>
<keyword evidence="5" id="KW-0472">Membrane</keyword>
<evidence type="ECO:0000313" key="9">
    <source>
        <dbReference type="Proteomes" id="UP000076738"/>
    </source>
</evidence>
<dbReference type="EMBL" id="KV417266">
    <property type="protein sequence ID" value="KZP01655.1"/>
    <property type="molecule type" value="Genomic_DNA"/>
</dbReference>
<name>A0A167S7U6_CALVF</name>
<evidence type="ECO:0000259" key="7">
    <source>
        <dbReference type="PROSITE" id="PS51764"/>
    </source>
</evidence>
<dbReference type="GO" id="GO:0006080">
    <property type="term" value="P:substituted mannan metabolic process"/>
    <property type="evidence" value="ECO:0007669"/>
    <property type="project" value="InterPro"/>
</dbReference>
<feature type="active site" description="Proton donor" evidence="4">
    <location>
        <position position="140"/>
    </location>
</feature>
<protein>
    <submittedName>
        <fullName evidence="8">Glycoside hydrolase family 26 protein</fullName>
    </submittedName>
</protein>
<feature type="active site" description="Nucleophile" evidence="4">
    <location>
        <position position="290"/>
    </location>
</feature>
<accession>A0A167S7U6</accession>
<dbReference type="Gene3D" id="3.20.20.80">
    <property type="entry name" value="Glycosidases"/>
    <property type="match status" value="1"/>
</dbReference>
<keyword evidence="3 4" id="KW-0326">Glycosidase</keyword>
<feature type="chain" id="PRO_5007892179" evidence="6">
    <location>
        <begin position="17"/>
        <end position="457"/>
    </location>
</feature>
<keyword evidence="5" id="KW-1133">Transmembrane helix</keyword>
<proteinExistence type="inferred from homology"/>
<feature type="transmembrane region" description="Helical" evidence="5">
    <location>
        <begin position="435"/>
        <end position="456"/>
    </location>
</feature>
<dbReference type="AlphaFoldDB" id="A0A167S7U6"/>
<sequence length="457" mass="49769">MIAATLLLSLLSVAAAQNATTRLALNEPPDGQLYLGAWIDTGVSSGDSPTAFNTRLGRNASWFQASQNIPADPYDDVTGTGGIINATMVFETNTDAGVYVTVYPEDGLDAISAQDYASLGVQLQAYITAGHAVFMRFAPEMNGNWDVWGTQPTLFKATWKVMYTSIKSSCPNCAIVWSPNAASGYPYGITPDQIANATDRAALDTNGDGIYDNNDDAYSPYYPGDEYVDWTGVSYYYKGVYPNSYNIIEQPGYMATAMTGWLQDTGDAGGVQYTPFYNTYCSSMPCMISEGGAAWHVNQTQIPTYQGFVSPSQEQLEQGWWQDGITNLTFLEMFPRLKMIMLFEWEKVETDNDIPTLRDFRLTNDSSVLGGFSQDLENVAQRYIWANYLPMPTSGSGSPDQVPMPQETVHRATPYRASTPTSISLFSSAALPSILLGWATGIAVIVSGIALGASLIL</sequence>
<feature type="domain" description="GH26" evidence="7">
    <location>
        <begin position="2"/>
        <end position="372"/>
    </location>
</feature>
<reference evidence="8 9" key="1">
    <citation type="journal article" date="2016" name="Mol. Biol. Evol.">
        <title>Comparative Genomics of Early-Diverging Mushroom-Forming Fungi Provides Insights into the Origins of Lignocellulose Decay Capabilities.</title>
        <authorList>
            <person name="Nagy L.G."/>
            <person name="Riley R."/>
            <person name="Tritt A."/>
            <person name="Adam C."/>
            <person name="Daum C."/>
            <person name="Floudas D."/>
            <person name="Sun H."/>
            <person name="Yadav J.S."/>
            <person name="Pangilinan J."/>
            <person name="Larsson K.H."/>
            <person name="Matsuura K."/>
            <person name="Barry K."/>
            <person name="Labutti K."/>
            <person name="Kuo R."/>
            <person name="Ohm R.A."/>
            <person name="Bhattacharya S.S."/>
            <person name="Shirouzu T."/>
            <person name="Yoshinaga Y."/>
            <person name="Martin F.M."/>
            <person name="Grigoriev I.V."/>
            <person name="Hibbett D.S."/>
        </authorList>
    </citation>
    <scope>NUCLEOTIDE SEQUENCE [LARGE SCALE GENOMIC DNA]</scope>
    <source>
        <strain evidence="8 9">TUFC12733</strain>
    </source>
</reference>
<evidence type="ECO:0000256" key="6">
    <source>
        <dbReference type="SAM" id="SignalP"/>
    </source>
</evidence>
<dbReference type="SUPFAM" id="SSF51445">
    <property type="entry name" value="(Trans)glycosidases"/>
    <property type="match status" value="1"/>
</dbReference>
<evidence type="ECO:0000256" key="1">
    <source>
        <dbReference type="ARBA" id="ARBA00007754"/>
    </source>
</evidence>